<dbReference type="GO" id="GO:0043916">
    <property type="term" value="F:DNA-7-methylguanine glycosylase activity"/>
    <property type="evidence" value="ECO:0007669"/>
    <property type="project" value="TreeGrafter"/>
</dbReference>
<dbReference type="CDD" id="cd00056">
    <property type="entry name" value="ENDO3c"/>
    <property type="match status" value="1"/>
</dbReference>
<evidence type="ECO:0000256" key="3">
    <source>
        <dbReference type="ARBA" id="ARBA00022763"/>
    </source>
</evidence>
<dbReference type="GO" id="GO:0006307">
    <property type="term" value="P:DNA alkylation repair"/>
    <property type="evidence" value="ECO:0007669"/>
    <property type="project" value="TreeGrafter"/>
</dbReference>
<dbReference type="Gene3D" id="1.10.340.30">
    <property type="entry name" value="Hypothetical protein, domain 2"/>
    <property type="match status" value="1"/>
</dbReference>
<dbReference type="GO" id="GO:0032993">
    <property type="term" value="C:protein-DNA complex"/>
    <property type="evidence" value="ECO:0007669"/>
    <property type="project" value="TreeGrafter"/>
</dbReference>
<keyword evidence="3" id="KW-0227">DNA damage</keyword>
<keyword evidence="7" id="KW-1185">Reference proteome</keyword>
<dbReference type="InterPro" id="IPR011257">
    <property type="entry name" value="DNA_glycosylase"/>
</dbReference>
<evidence type="ECO:0000259" key="5">
    <source>
        <dbReference type="SMART" id="SM00478"/>
    </source>
</evidence>
<dbReference type="GO" id="GO:0008725">
    <property type="term" value="F:DNA-3-methyladenine glycosylase activity"/>
    <property type="evidence" value="ECO:0007669"/>
    <property type="project" value="TreeGrafter"/>
</dbReference>
<evidence type="ECO:0000256" key="1">
    <source>
        <dbReference type="ARBA" id="ARBA00000086"/>
    </source>
</evidence>
<accession>A0AAU9D4H6</accession>
<dbReference type="Pfam" id="PF00730">
    <property type="entry name" value="HhH-GPD"/>
    <property type="match status" value="1"/>
</dbReference>
<dbReference type="GO" id="GO:0006285">
    <property type="term" value="P:base-excision repair, AP site formation"/>
    <property type="evidence" value="ECO:0007669"/>
    <property type="project" value="TreeGrafter"/>
</dbReference>
<dbReference type="InterPro" id="IPR051912">
    <property type="entry name" value="Alkylbase_DNA_Glycosylase/TA"/>
</dbReference>
<name>A0AAU9D4H6_9GAMM</name>
<evidence type="ECO:0000313" key="6">
    <source>
        <dbReference type="EMBL" id="BCX89859.1"/>
    </source>
</evidence>
<keyword evidence="6" id="KW-0326">Glycosidase</keyword>
<organism evidence="6 7">
    <name type="scientific">Methylomarinovum tepidoasis</name>
    <dbReference type="NCBI Taxonomy" id="2840183"/>
    <lineage>
        <taxon>Bacteria</taxon>
        <taxon>Pseudomonadati</taxon>
        <taxon>Pseudomonadota</taxon>
        <taxon>Gammaproteobacteria</taxon>
        <taxon>Methylococcales</taxon>
        <taxon>Methylothermaceae</taxon>
        <taxon>Methylomarinovum</taxon>
    </lineage>
</organism>
<comment type="catalytic activity">
    <reaction evidence="1">
        <text>Hydrolysis of alkylated DNA, releasing 3-methyladenine, 3-methylguanine, 7-methylguanine and 7-methyladenine.</text>
        <dbReference type="EC" id="3.2.2.21"/>
    </reaction>
</comment>
<dbReference type="EC" id="3.2.2.21" evidence="2"/>
<reference evidence="7" key="1">
    <citation type="journal article" date="2024" name="Int. J. Syst. Evol. Microbiol.">
        <title>Methylomarinovum tepidoasis sp. nov., a moderately thermophilic methanotroph of the family Methylothermaceae isolated from a deep-sea hydrothermal field.</title>
        <authorList>
            <person name="Hirayama H."/>
            <person name="Takaki Y."/>
            <person name="Abe M."/>
            <person name="Miyazaki M."/>
            <person name="Uematsu K."/>
            <person name="Matsui Y."/>
            <person name="Takai K."/>
        </authorList>
    </citation>
    <scope>NUCLEOTIDE SEQUENCE [LARGE SCALE GENOMIC DNA]</scope>
    <source>
        <strain evidence="7">IN45</strain>
    </source>
</reference>
<evidence type="ECO:0000256" key="2">
    <source>
        <dbReference type="ARBA" id="ARBA00012000"/>
    </source>
</evidence>
<dbReference type="PANTHER" id="PTHR43003:SF5">
    <property type="entry name" value="DNA-3-METHYLADENINE GLYCOSYLASE"/>
    <property type="match status" value="1"/>
</dbReference>
<dbReference type="GO" id="GO:0005737">
    <property type="term" value="C:cytoplasm"/>
    <property type="evidence" value="ECO:0007669"/>
    <property type="project" value="TreeGrafter"/>
</dbReference>
<dbReference type="PANTHER" id="PTHR43003">
    <property type="entry name" value="DNA-3-METHYLADENINE GLYCOSYLASE"/>
    <property type="match status" value="1"/>
</dbReference>
<gene>
    <name evidence="6" type="ORF">MIN45_P2233</name>
</gene>
<dbReference type="EMBL" id="AP024718">
    <property type="protein sequence ID" value="BCX89859.1"/>
    <property type="molecule type" value="Genomic_DNA"/>
</dbReference>
<dbReference type="KEGG" id="meiy:MIN45_P2233"/>
<keyword evidence="4" id="KW-0234">DNA repair</keyword>
<dbReference type="RefSeq" id="WP_286292420.1">
    <property type="nucleotide sequence ID" value="NZ_AP024718.1"/>
</dbReference>
<proteinExistence type="predicted"/>
<dbReference type="GO" id="GO:0032131">
    <property type="term" value="F:alkylated DNA binding"/>
    <property type="evidence" value="ECO:0007669"/>
    <property type="project" value="TreeGrafter"/>
</dbReference>
<dbReference type="InterPro" id="IPR003265">
    <property type="entry name" value="HhH-GPD_domain"/>
</dbReference>
<dbReference type="SMART" id="SM00478">
    <property type="entry name" value="ENDO3c"/>
    <property type="match status" value="1"/>
</dbReference>
<evidence type="ECO:0000313" key="7">
    <source>
        <dbReference type="Proteomes" id="UP001321450"/>
    </source>
</evidence>
<sequence length="205" mass="23799">MSEPVYWDEAIAWLGRRDPVLADLIARYPERLRRQGDSFRTLVRAIVGQQISIRAADRVWARLESVLPEVTPGALAAAEESCLRGAGLSRPKIRYLRHLARYYLECGIRDTHWQGRSLADIRRELLQLTGIGPWTLEMFAIFHLHEPDVFSPGDIGLQKAVGRLYFDRPVLPRPELEDFARRWAPFRTVAAWYLWRHLDPEPVIY</sequence>
<dbReference type="Proteomes" id="UP001321450">
    <property type="component" value="Chromosome"/>
</dbReference>
<dbReference type="Gene3D" id="1.10.1670.40">
    <property type="match status" value="1"/>
</dbReference>
<dbReference type="AlphaFoldDB" id="A0AAU9D4H6"/>
<keyword evidence="6" id="KW-0378">Hydrolase</keyword>
<protein>
    <recommendedName>
        <fullName evidence="2">DNA-3-methyladenine glycosylase II</fullName>
        <ecNumber evidence="2">3.2.2.21</ecNumber>
    </recommendedName>
</protein>
<evidence type="ECO:0000256" key="4">
    <source>
        <dbReference type="ARBA" id="ARBA00023204"/>
    </source>
</evidence>
<feature type="domain" description="HhH-GPD" evidence="5">
    <location>
        <begin position="47"/>
        <end position="199"/>
    </location>
</feature>
<dbReference type="SUPFAM" id="SSF48150">
    <property type="entry name" value="DNA-glycosylase"/>
    <property type="match status" value="1"/>
</dbReference>